<feature type="domain" description="Small ribosomal subunit protein uS7" evidence="5">
    <location>
        <begin position="111"/>
        <end position="248"/>
    </location>
</feature>
<keyword evidence="3" id="KW-0687">Ribonucleoprotein</keyword>
<evidence type="ECO:0000256" key="1">
    <source>
        <dbReference type="ARBA" id="ARBA00007151"/>
    </source>
</evidence>
<dbReference type="CDD" id="cd14868">
    <property type="entry name" value="uS7_Mitochondria_Fungi"/>
    <property type="match status" value="1"/>
</dbReference>
<dbReference type="GO" id="GO:1990904">
    <property type="term" value="C:ribonucleoprotein complex"/>
    <property type="evidence" value="ECO:0007669"/>
    <property type="project" value="UniProtKB-KW"/>
</dbReference>
<keyword evidence="2" id="KW-0689">Ribosomal protein</keyword>
<dbReference type="GO" id="GO:0005840">
    <property type="term" value="C:ribosome"/>
    <property type="evidence" value="ECO:0007669"/>
    <property type="project" value="UniProtKB-KW"/>
</dbReference>
<comment type="caution">
    <text evidence="6">The sequence shown here is derived from an EMBL/GenBank/DDBJ whole genome shotgun (WGS) entry which is preliminary data.</text>
</comment>
<comment type="similarity">
    <text evidence="1">Belongs to the universal ribosomal protein uS7 family.</text>
</comment>
<evidence type="ECO:0000313" key="6">
    <source>
        <dbReference type="EMBL" id="TPX60290.1"/>
    </source>
</evidence>
<organism evidence="6 7">
    <name type="scientific">Powellomyces hirtus</name>
    <dbReference type="NCBI Taxonomy" id="109895"/>
    <lineage>
        <taxon>Eukaryota</taxon>
        <taxon>Fungi</taxon>
        <taxon>Fungi incertae sedis</taxon>
        <taxon>Chytridiomycota</taxon>
        <taxon>Chytridiomycota incertae sedis</taxon>
        <taxon>Chytridiomycetes</taxon>
        <taxon>Spizellomycetales</taxon>
        <taxon>Powellomycetaceae</taxon>
        <taxon>Powellomyces</taxon>
    </lineage>
</organism>
<dbReference type="EMBL" id="QEAQ01000016">
    <property type="protein sequence ID" value="TPX60290.1"/>
    <property type="molecule type" value="Genomic_DNA"/>
</dbReference>
<dbReference type="InterPro" id="IPR047988">
    <property type="entry name" value="Ribosomal_uS7m_fungi"/>
</dbReference>
<dbReference type="InterPro" id="IPR036823">
    <property type="entry name" value="Ribosomal_uS7_dom_sf"/>
</dbReference>
<dbReference type="Pfam" id="PF00177">
    <property type="entry name" value="Ribosomal_S7"/>
    <property type="match status" value="1"/>
</dbReference>
<gene>
    <name evidence="6" type="ORF">PhCBS80983_g01863</name>
</gene>
<dbReference type="AlphaFoldDB" id="A0A507EB48"/>
<dbReference type="InterPro" id="IPR000235">
    <property type="entry name" value="Ribosomal_uS7"/>
</dbReference>
<evidence type="ECO:0000259" key="5">
    <source>
        <dbReference type="Pfam" id="PF00177"/>
    </source>
</evidence>
<dbReference type="Proteomes" id="UP000318582">
    <property type="component" value="Unassembled WGS sequence"/>
</dbReference>
<dbReference type="PANTHER" id="PTHR11205">
    <property type="entry name" value="RIBOSOMAL PROTEIN S7"/>
    <property type="match status" value="1"/>
</dbReference>
<name>A0A507EB48_9FUNG</name>
<dbReference type="Gene3D" id="1.10.455.10">
    <property type="entry name" value="Ribosomal protein S7 domain"/>
    <property type="match status" value="1"/>
</dbReference>
<sequence>MLFRLHPLRRAVGIVPRATTFPSSLRSITIPSAPTATPPPISLQPAPTQSFANANAIPQPAGIDFTKGHAARIASILESKAEESHGFAEDELSHPKPAAAPESNAPQTNKERRRNQELTLTEAFVNNIMKDGKKARARRTLLDALQHIQRETGQDPHKVLQSAVTKVSPLVKIVTTKRGAKGIQTPTPLNERQRRRFGILWIVEAASGSKQGTSFGQRIGMEVLAILEDKSAALLKRTNIHKQALSNRSNILMVERKMRRSF</sequence>
<evidence type="ECO:0000256" key="3">
    <source>
        <dbReference type="ARBA" id="ARBA00023274"/>
    </source>
</evidence>
<evidence type="ECO:0000256" key="2">
    <source>
        <dbReference type="ARBA" id="ARBA00022980"/>
    </source>
</evidence>
<dbReference type="STRING" id="109895.A0A507EB48"/>
<evidence type="ECO:0000256" key="4">
    <source>
        <dbReference type="SAM" id="MobiDB-lite"/>
    </source>
</evidence>
<keyword evidence="7" id="KW-1185">Reference proteome</keyword>
<accession>A0A507EB48</accession>
<dbReference type="InterPro" id="IPR023798">
    <property type="entry name" value="Ribosomal_uS7_dom"/>
</dbReference>
<reference evidence="6 7" key="1">
    <citation type="journal article" date="2019" name="Sci. Rep.">
        <title>Comparative genomics of chytrid fungi reveal insights into the obligate biotrophic and pathogenic lifestyle of Synchytrium endobioticum.</title>
        <authorList>
            <person name="van de Vossenberg B.T.L.H."/>
            <person name="Warris S."/>
            <person name="Nguyen H.D.T."/>
            <person name="van Gent-Pelzer M.P.E."/>
            <person name="Joly D.L."/>
            <person name="van de Geest H.C."/>
            <person name="Bonants P.J.M."/>
            <person name="Smith D.S."/>
            <person name="Levesque C.A."/>
            <person name="van der Lee T.A.J."/>
        </authorList>
    </citation>
    <scope>NUCLEOTIDE SEQUENCE [LARGE SCALE GENOMIC DNA]</scope>
    <source>
        <strain evidence="6 7">CBS 809.83</strain>
    </source>
</reference>
<dbReference type="GO" id="GO:0006412">
    <property type="term" value="P:translation"/>
    <property type="evidence" value="ECO:0007669"/>
    <property type="project" value="InterPro"/>
</dbReference>
<protein>
    <recommendedName>
        <fullName evidence="5">Small ribosomal subunit protein uS7 domain-containing protein</fullName>
    </recommendedName>
</protein>
<dbReference type="SUPFAM" id="SSF47973">
    <property type="entry name" value="Ribosomal protein S7"/>
    <property type="match status" value="1"/>
</dbReference>
<feature type="compositionally biased region" description="Basic and acidic residues" evidence="4">
    <location>
        <begin position="82"/>
        <end position="94"/>
    </location>
</feature>
<feature type="region of interest" description="Disordered" evidence="4">
    <location>
        <begin position="82"/>
        <end position="116"/>
    </location>
</feature>
<evidence type="ECO:0000313" key="7">
    <source>
        <dbReference type="Proteomes" id="UP000318582"/>
    </source>
</evidence>
<proteinExistence type="inferred from homology"/>